<organism evidence="1 2">
    <name type="scientific">Lithospermum erythrorhizon</name>
    <name type="common">Purple gromwell</name>
    <name type="synonym">Lithospermum officinale var. erythrorhizon</name>
    <dbReference type="NCBI Taxonomy" id="34254"/>
    <lineage>
        <taxon>Eukaryota</taxon>
        <taxon>Viridiplantae</taxon>
        <taxon>Streptophyta</taxon>
        <taxon>Embryophyta</taxon>
        <taxon>Tracheophyta</taxon>
        <taxon>Spermatophyta</taxon>
        <taxon>Magnoliopsida</taxon>
        <taxon>eudicotyledons</taxon>
        <taxon>Gunneridae</taxon>
        <taxon>Pentapetalae</taxon>
        <taxon>asterids</taxon>
        <taxon>lamiids</taxon>
        <taxon>Boraginales</taxon>
        <taxon>Boraginaceae</taxon>
        <taxon>Boraginoideae</taxon>
        <taxon>Lithospermeae</taxon>
        <taxon>Lithospermum</taxon>
    </lineage>
</organism>
<dbReference type="AlphaFoldDB" id="A0AAV3Q4X7"/>
<dbReference type="EMBL" id="BAABME010003346">
    <property type="protein sequence ID" value="GAA0158426.1"/>
    <property type="molecule type" value="Genomic_DNA"/>
</dbReference>
<gene>
    <name evidence="1" type="ORF">LIER_15456</name>
</gene>
<reference evidence="1 2" key="1">
    <citation type="submission" date="2024-01" db="EMBL/GenBank/DDBJ databases">
        <title>The complete chloroplast genome sequence of Lithospermum erythrorhizon: insights into the phylogenetic relationship among Boraginaceae species and the maternal lineages of purple gromwells.</title>
        <authorList>
            <person name="Okada T."/>
            <person name="Watanabe K."/>
        </authorList>
    </citation>
    <scope>NUCLEOTIDE SEQUENCE [LARGE SCALE GENOMIC DNA]</scope>
</reference>
<proteinExistence type="predicted"/>
<keyword evidence="2" id="KW-1185">Reference proteome</keyword>
<evidence type="ECO:0000313" key="2">
    <source>
        <dbReference type="Proteomes" id="UP001454036"/>
    </source>
</evidence>
<protein>
    <submittedName>
        <fullName evidence="1">Uncharacterized protein</fullName>
    </submittedName>
</protein>
<sequence length="100" mass="10973">MSVKVGHELPSGDNDGIHLQDISGHRFDEGKAPMPGSRYKPGQSYYPTGKALSVLLSLGTLHGLYHCYLIRIRIDALLADHVPQELSLGYAKDTLIQVET</sequence>
<name>A0AAV3Q4X7_LITER</name>
<accession>A0AAV3Q4X7</accession>
<dbReference type="Proteomes" id="UP001454036">
    <property type="component" value="Unassembled WGS sequence"/>
</dbReference>
<comment type="caution">
    <text evidence="1">The sequence shown here is derived from an EMBL/GenBank/DDBJ whole genome shotgun (WGS) entry which is preliminary data.</text>
</comment>
<evidence type="ECO:0000313" key="1">
    <source>
        <dbReference type="EMBL" id="GAA0158426.1"/>
    </source>
</evidence>